<comment type="caution">
    <text evidence="2">The sequence shown here is derived from an EMBL/GenBank/DDBJ whole genome shotgun (WGS) entry which is preliminary data.</text>
</comment>
<dbReference type="AlphaFoldDB" id="A0A328C780"/>
<dbReference type="GO" id="GO:0071949">
    <property type="term" value="F:FAD binding"/>
    <property type="evidence" value="ECO:0007669"/>
    <property type="project" value="InterPro"/>
</dbReference>
<dbReference type="SUPFAM" id="SSF56176">
    <property type="entry name" value="FAD-binding/transporter-associated domain-like"/>
    <property type="match status" value="1"/>
</dbReference>
<evidence type="ECO:0000313" key="3">
    <source>
        <dbReference type="Proteomes" id="UP000249169"/>
    </source>
</evidence>
<accession>A0A328C780</accession>
<dbReference type="PANTHER" id="PTHR11748">
    <property type="entry name" value="D-LACTATE DEHYDROGENASE"/>
    <property type="match status" value="1"/>
</dbReference>
<organism evidence="2 3">
    <name type="scientific">Lujinxingia litoralis</name>
    <dbReference type="NCBI Taxonomy" id="2211119"/>
    <lineage>
        <taxon>Bacteria</taxon>
        <taxon>Deltaproteobacteria</taxon>
        <taxon>Bradymonadales</taxon>
        <taxon>Lujinxingiaceae</taxon>
        <taxon>Lujinxingia</taxon>
    </lineage>
</organism>
<evidence type="ECO:0000313" key="2">
    <source>
        <dbReference type="EMBL" id="RAL20394.1"/>
    </source>
</evidence>
<reference evidence="2 3" key="1">
    <citation type="submission" date="2018-05" db="EMBL/GenBank/DDBJ databases">
        <title>Lujinxingia marina gen. nov. sp. nov., a new facultative anaerobic member of the class Deltaproteobacteria, and proposal of Lujinxingaceae fam. nov.</title>
        <authorList>
            <person name="Li C.-M."/>
        </authorList>
    </citation>
    <scope>NUCLEOTIDE SEQUENCE [LARGE SCALE GENOMIC DNA]</scope>
    <source>
        <strain evidence="2 3">B210</strain>
    </source>
</reference>
<sequence length="378" mass="41615">MMEPSGREHESPLSAPRQHFYQARALTEPLEERIPATRGELAAMVDELHARGRPALVVGDGQHLRHDLGGAVALRTERLDQLLNLSRENGLVSAQAGIRWRDLQDAVEAEGLTLSHYALMPSTATLGGLLARFRPGPKTLGQGAIRDGCVALAARGAPGRSYDYLVAPRKASGPDLRYLFIGGEGHHGVITEATLVARRQLDAELLIFEGLPLSEALTLLDAIYRAQIRWQWVYYSAGAKRLQLALGAPGQLLRTQVRWIEAHLRAPDAHLDLDALRARRRWLEDRHPARRTHARARQASAIWCTAAALQTPPLDLSTPDIDELTLTSFAPDRVELVVEHGAPLDVPMPGVIARWPLCQTLPPRSRVPFAPEAADARR</sequence>
<dbReference type="Proteomes" id="UP000249169">
    <property type="component" value="Unassembled WGS sequence"/>
</dbReference>
<dbReference type="RefSeq" id="WP_111731210.1">
    <property type="nucleotide sequence ID" value="NZ_QHKO01000011.1"/>
</dbReference>
<dbReference type="InterPro" id="IPR016169">
    <property type="entry name" value="FAD-bd_PCMH_sub2"/>
</dbReference>
<dbReference type="PROSITE" id="PS51387">
    <property type="entry name" value="FAD_PCMH"/>
    <property type="match status" value="1"/>
</dbReference>
<evidence type="ECO:0000259" key="1">
    <source>
        <dbReference type="PROSITE" id="PS51387"/>
    </source>
</evidence>
<dbReference type="OrthoDB" id="8522822at2"/>
<dbReference type="InterPro" id="IPR016166">
    <property type="entry name" value="FAD-bd_PCMH"/>
</dbReference>
<feature type="domain" description="FAD-binding PCMH-type" evidence="1">
    <location>
        <begin position="21"/>
        <end position="200"/>
    </location>
</feature>
<dbReference type="Gene3D" id="3.30.465.10">
    <property type="match status" value="1"/>
</dbReference>
<proteinExistence type="predicted"/>
<name>A0A328C780_9DELT</name>
<dbReference type="InterPro" id="IPR036318">
    <property type="entry name" value="FAD-bd_PCMH-like_sf"/>
</dbReference>
<keyword evidence="3" id="KW-1185">Reference proteome</keyword>
<dbReference type="InterPro" id="IPR006094">
    <property type="entry name" value="Oxid_FAD_bind_N"/>
</dbReference>
<gene>
    <name evidence="2" type="ORF">DL240_17595</name>
</gene>
<dbReference type="EMBL" id="QHKO01000011">
    <property type="protein sequence ID" value="RAL20394.1"/>
    <property type="molecule type" value="Genomic_DNA"/>
</dbReference>
<dbReference type="Pfam" id="PF01565">
    <property type="entry name" value="FAD_binding_4"/>
    <property type="match status" value="1"/>
</dbReference>
<protein>
    <recommendedName>
        <fullName evidence="1">FAD-binding PCMH-type domain-containing protein</fullName>
    </recommendedName>
</protein>